<name>A0AAW4ND53_9BACT</name>
<proteinExistence type="predicted"/>
<dbReference type="RefSeq" id="WP_217326671.1">
    <property type="nucleotide sequence ID" value="NZ_JAHOEK010000023.1"/>
</dbReference>
<protein>
    <submittedName>
        <fullName evidence="1">Uncharacterized protein</fullName>
    </submittedName>
</protein>
<evidence type="ECO:0000313" key="1">
    <source>
        <dbReference type="EMBL" id="MBV3408653.1"/>
    </source>
</evidence>
<dbReference type="Proteomes" id="UP001196316">
    <property type="component" value="Unassembled WGS sequence"/>
</dbReference>
<dbReference type="EMBL" id="JAHOEP010000024">
    <property type="protein sequence ID" value="MBV3408653.1"/>
    <property type="molecule type" value="Genomic_DNA"/>
</dbReference>
<gene>
    <name evidence="1" type="ORF">KSW80_09625</name>
</gene>
<comment type="caution">
    <text evidence="1">The sequence shown here is derived from an EMBL/GenBank/DDBJ whole genome shotgun (WGS) entry which is preliminary data.</text>
</comment>
<sequence>MKKRTKAGFKEFVFDVMLNGRFICTIAFEYCPLFPINYEELINFILMKRPTLKGKDFNIAF</sequence>
<organism evidence="1 2">
    <name type="scientific">Segatella copri</name>
    <dbReference type="NCBI Taxonomy" id="165179"/>
    <lineage>
        <taxon>Bacteria</taxon>
        <taxon>Pseudomonadati</taxon>
        <taxon>Bacteroidota</taxon>
        <taxon>Bacteroidia</taxon>
        <taxon>Bacteroidales</taxon>
        <taxon>Prevotellaceae</taxon>
        <taxon>Segatella</taxon>
    </lineage>
</organism>
<dbReference type="AlphaFoldDB" id="A0AAW4ND53"/>
<accession>A0AAW4ND53</accession>
<reference evidence="1" key="1">
    <citation type="submission" date="2021-06" db="EMBL/GenBank/DDBJ databases">
        <title>Collection of gut derived symbiotic bacterial strains cultured from healthy donors.</title>
        <authorList>
            <person name="Lin H."/>
            <person name="Littmann E."/>
            <person name="Pamer E.G."/>
        </authorList>
    </citation>
    <scope>NUCLEOTIDE SEQUENCE</scope>
    <source>
        <strain evidence="1">MSK.21.60</strain>
    </source>
</reference>
<evidence type="ECO:0000313" key="2">
    <source>
        <dbReference type="Proteomes" id="UP001196316"/>
    </source>
</evidence>